<keyword evidence="3" id="KW-1185">Reference proteome</keyword>
<evidence type="ECO:0000313" key="2">
    <source>
        <dbReference type="EMBL" id="KAJ3566575.1"/>
    </source>
</evidence>
<reference evidence="2" key="1">
    <citation type="submission" date="2022-07" db="EMBL/GenBank/DDBJ databases">
        <title>Genome Sequence of Leucocoprinus birnbaumii.</title>
        <authorList>
            <person name="Buettner E."/>
        </authorList>
    </citation>
    <scope>NUCLEOTIDE SEQUENCE</scope>
    <source>
        <strain evidence="2">VT141</strain>
    </source>
</reference>
<dbReference type="Proteomes" id="UP001213000">
    <property type="component" value="Unassembled WGS sequence"/>
</dbReference>
<sequence>MSESVPPFIIFPPLPAPSSLEFIGMTPDPAHHPSADTADTEEGNAAVVAENTECPPADQEVQAIAKTVISQELPVEQTVNADTTPHPVNDKEDKAVSDVRPVPIQKLQLPATAEGPLPTSTSAEPVQRSPCDPPASIVTQPAKHICTGPGRFSKAEEGVRKRVPVNDHYWNKSFGKEVVVGNRVMIDLTDSDEEHEVEEALGVEDIIMATAGRRL</sequence>
<accession>A0AAD5VQC0</accession>
<gene>
    <name evidence="2" type="ORF">NP233_g6915</name>
</gene>
<dbReference type="EMBL" id="JANIEX010000476">
    <property type="protein sequence ID" value="KAJ3566575.1"/>
    <property type="molecule type" value="Genomic_DNA"/>
</dbReference>
<comment type="caution">
    <text evidence="2">The sequence shown here is derived from an EMBL/GenBank/DDBJ whole genome shotgun (WGS) entry which is preliminary data.</text>
</comment>
<name>A0AAD5VQC0_9AGAR</name>
<evidence type="ECO:0000256" key="1">
    <source>
        <dbReference type="SAM" id="MobiDB-lite"/>
    </source>
</evidence>
<organism evidence="2 3">
    <name type="scientific">Leucocoprinus birnbaumii</name>
    <dbReference type="NCBI Taxonomy" id="56174"/>
    <lineage>
        <taxon>Eukaryota</taxon>
        <taxon>Fungi</taxon>
        <taxon>Dikarya</taxon>
        <taxon>Basidiomycota</taxon>
        <taxon>Agaricomycotina</taxon>
        <taxon>Agaricomycetes</taxon>
        <taxon>Agaricomycetidae</taxon>
        <taxon>Agaricales</taxon>
        <taxon>Agaricineae</taxon>
        <taxon>Agaricaceae</taxon>
        <taxon>Leucocoprinus</taxon>
    </lineage>
</organism>
<protein>
    <submittedName>
        <fullName evidence="2">Uncharacterized protein</fullName>
    </submittedName>
</protein>
<evidence type="ECO:0000313" key="3">
    <source>
        <dbReference type="Proteomes" id="UP001213000"/>
    </source>
</evidence>
<feature type="region of interest" description="Disordered" evidence="1">
    <location>
        <begin position="110"/>
        <end position="131"/>
    </location>
</feature>
<feature type="region of interest" description="Disordered" evidence="1">
    <location>
        <begin position="77"/>
        <end position="96"/>
    </location>
</feature>
<dbReference type="AlphaFoldDB" id="A0AAD5VQC0"/>
<proteinExistence type="predicted"/>